<dbReference type="InterPro" id="IPR001320">
    <property type="entry name" value="Iontro_rcpt_C"/>
</dbReference>
<evidence type="ECO:0000256" key="5">
    <source>
        <dbReference type="SAM" id="SignalP"/>
    </source>
</evidence>
<evidence type="ECO:0000259" key="7">
    <source>
        <dbReference type="SMART" id="SM00079"/>
    </source>
</evidence>
<feature type="domain" description="Ionotropic glutamate receptor C-terminal" evidence="7">
    <location>
        <begin position="38"/>
        <end position="260"/>
    </location>
</feature>
<dbReference type="EMBL" id="JAZHOF010000005">
    <property type="protein sequence ID" value="MEJ8572645.1"/>
    <property type="molecule type" value="Genomic_DNA"/>
</dbReference>
<name>A0AAW9RWI9_9HYPH</name>
<dbReference type="GO" id="GO:0030313">
    <property type="term" value="C:cell envelope"/>
    <property type="evidence" value="ECO:0007669"/>
    <property type="project" value="UniProtKB-SubCell"/>
</dbReference>
<dbReference type="InterPro" id="IPR001638">
    <property type="entry name" value="Solute-binding_3/MltF_N"/>
</dbReference>
<accession>A0AAW9RWI9</accession>
<dbReference type="GO" id="GO:0016020">
    <property type="term" value="C:membrane"/>
    <property type="evidence" value="ECO:0007669"/>
    <property type="project" value="InterPro"/>
</dbReference>
<evidence type="ECO:0000256" key="3">
    <source>
        <dbReference type="ARBA" id="ARBA00022729"/>
    </source>
</evidence>
<dbReference type="Proteomes" id="UP001378188">
    <property type="component" value="Unassembled WGS sequence"/>
</dbReference>
<evidence type="ECO:0000313" key="8">
    <source>
        <dbReference type="EMBL" id="MEJ8572645.1"/>
    </source>
</evidence>
<dbReference type="PANTHER" id="PTHR35936:SF38">
    <property type="entry name" value="GLUTAMINE-BINDING PERIPLASMIC PROTEIN"/>
    <property type="match status" value="1"/>
</dbReference>
<evidence type="ECO:0000256" key="2">
    <source>
        <dbReference type="ARBA" id="ARBA00010333"/>
    </source>
</evidence>
<dbReference type="SMART" id="SM00079">
    <property type="entry name" value="PBPe"/>
    <property type="match status" value="1"/>
</dbReference>
<reference evidence="8 9" key="1">
    <citation type="submission" date="2024-02" db="EMBL/GenBank/DDBJ databases">
        <title>Genome analysis and characterization of Microbaculum marinisediminis sp. nov., isolated from marine sediment.</title>
        <authorList>
            <person name="Du Z.-J."/>
            <person name="Ye Y.-Q."/>
            <person name="Zhang Z.-R."/>
            <person name="Yuan S.-M."/>
            <person name="Zhang X.-Y."/>
        </authorList>
    </citation>
    <scope>NUCLEOTIDE SEQUENCE [LARGE SCALE GENOMIC DNA]</scope>
    <source>
        <strain evidence="8 9">SDUM1044001</strain>
    </source>
</reference>
<evidence type="ECO:0000313" key="9">
    <source>
        <dbReference type="Proteomes" id="UP001378188"/>
    </source>
</evidence>
<feature type="signal peptide" evidence="5">
    <location>
        <begin position="1"/>
        <end position="27"/>
    </location>
</feature>
<dbReference type="Pfam" id="PF00497">
    <property type="entry name" value="SBP_bac_3"/>
    <property type="match status" value="1"/>
</dbReference>
<dbReference type="PROSITE" id="PS01039">
    <property type="entry name" value="SBP_BACTERIAL_3"/>
    <property type="match status" value="1"/>
</dbReference>
<sequence>MARLFGRFLAMMLALGASGLAASTASADTLQDVMSRGTLRVGLAAETFVPWTMVDHDGDQIGFEIDVARRLASDLGVEVQFVQRPFVQLIPSLLAGESDVIISGLSITTQRAKLVAFSRPYAHSEVNFLARTSGGAQVTTDSVDKEGTTIGVVGGTVSEFAAAQAFAHATVRQFQADRNLQDALLNGEIAGLVASSPIPELVMAANTDELTISEEPLLRTAEAFAVRPDSLRLLNLLDSWIYEKEAGGFLERLRAYWFDSTDWGDRLTQDETEVVE</sequence>
<evidence type="ECO:0000256" key="4">
    <source>
        <dbReference type="RuleBase" id="RU003744"/>
    </source>
</evidence>
<dbReference type="Gene3D" id="3.40.190.10">
    <property type="entry name" value="Periplasmic binding protein-like II"/>
    <property type="match status" value="2"/>
</dbReference>
<keyword evidence="3 5" id="KW-0732">Signal</keyword>
<organism evidence="8 9">
    <name type="scientific">Microbaculum marinum</name>
    <dbReference type="NCBI Taxonomy" id="1764581"/>
    <lineage>
        <taxon>Bacteria</taxon>
        <taxon>Pseudomonadati</taxon>
        <taxon>Pseudomonadota</taxon>
        <taxon>Alphaproteobacteria</taxon>
        <taxon>Hyphomicrobiales</taxon>
        <taxon>Tepidamorphaceae</taxon>
        <taxon>Microbaculum</taxon>
    </lineage>
</organism>
<feature type="chain" id="PRO_5043364936" evidence="5">
    <location>
        <begin position="28"/>
        <end position="276"/>
    </location>
</feature>
<dbReference type="SMART" id="SM00062">
    <property type="entry name" value="PBPb"/>
    <property type="match status" value="1"/>
</dbReference>
<protein>
    <submittedName>
        <fullName evidence="8">Transporter substrate-binding domain-containing protein</fullName>
    </submittedName>
</protein>
<dbReference type="PANTHER" id="PTHR35936">
    <property type="entry name" value="MEMBRANE-BOUND LYTIC MUREIN TRANSGLYCOSYLASE F"/>
    <property type="match status" value="1"/>
</dbReference>
<evidence type="ECO:0000259" key="6">
    <source>
        <dbReference type="SMART" id="SM00062"/>
    </source>
</evidence>
<feature type="domain" description="Solute-binding protein family 3/N-terminal" evidence="6">
    <location>
        <begin position="38"/>
        <end position="261"/>
    </location>
</feature>
<dbReference type="SUPFAM" id="SSF53850">
    <property type="entry name" value="Periplasmic binding protein-like II"/>
    <property type="match status" value="1"/>
</dbReference>
<comment type="caution">
    <text evidence="8">The sequence shown here is derived from an EMBL/GenBank/DDBJ whole genome shotgun (WGS) entry which is preliminary data.</text>
</comment>
<proteinExistence type="inferred from homology"/>
<evidence type="ECO:0000256" key="1">
    <source>
        <dbReference type="ARBA" id="ARBA00004196"/>
    </source>
</evidence>
<gene>
    <name evidence="8" type="ORF">V3328_14235</name>
</gene>
<dbReference type="GO" id="GO:0015276">
    <property type="term" value="F:ligand-gated monoatomic ion channel activity"/>
    <property type="evidence" value="ECO:0007669"/>
    <property type="project" value="InterPro"/>
</dbReference>
<comment type="subcellular location">
    <subcellularLocation>
        <location evidence="1">Cell envelope</location>
    </subcellularLocation>
</comment>
<keyword evidence="9" id="KW-1185">Reference proteome</keyword>
<comment type="similarity">
    <text evidence="2 4">Belongs to the bacterial solute-binding protein 3 family.</text>
</comment>
<dbReference type="RefSeq" id="WP_340330340.1">
    <property type="nucleotide sequence ID" value="NZ_JAZHOF010000005.1"/>
</dbReference>
<dbReference type="InterPro" id="IPR018313">
    <property type="entry name" value="SBP_3_CS"/>
</dbReference>
<dbReference type="AlphaFoldDB" id="A0AAW9RWI9"/>